<accession>A0A6N8JQ33</accession>
<reference evidence="3 4" key="1">
    <citation type="submission" date="2019-12" db="EMBL/GenBank/DDBJ databases">
        <title>Microbes associate with the intestines of laboratory mice.</title>
        <authorList>
            <person name="Navarre W."/>
            <person name="Wong E."/>
        </authorList>
    </citation>
    <scope>NUCLEOTIDE SEQUENCE [LARGE SCALE GENOMIC DNA]</scope>
    <source>
        <strain evidence="3 4">NM66_B29</strain>
    </source>
</reference>
<dbReference type="SUPFAM" id="SSF52949">
    <property type="entry name" value="Macro domain-like"/>
    <property type="match status" value="1"/>
</dbReference>
<evidence type="ECO:0000259" key="2">
    <source>
        <dbReference type="Pfam" id="PF10021"/>
    </source>
</evidence>
<dbReference type="AlphaFoldDB" id="A0A6N8JQ33"/>
<dbReference type="EMBL" id="WSRR01000009">
    <property type="protein sequence ID" value="MVX60910.1"/>
    <property type="molecule type" value="Genomic_DNA"/>
</dbReference>
<evidence type="ECO:0000313" key="3">
    <source>
        <dbReference type="EMBL" id="MVX60910.1"/>
    </source>
</evidence>
<feature type="compositionally biased region" description="Acidic residues" evidence="1">
    <location>
        <begin position="279"/>
        <end position="291"/>
    </location>
</feature>
<name>A0A6N8JQ33_9ACTN</name>
<feature type="region of interest" description="Disordered" evidence="1">
    <location>
        <begin position="274"/>
        <end position="302"/>
    </location>
</feature>
<feature type="domain" description="Microbial-type PARG catalytic" evidence="2">
    <location>
        <begin position="36"/>
        <end position="160"/>
    </location>
</feature>
<proteinExistence type="predicted"/>
<evidence type="ECO:0000313" key="4">
    <source>
        <dbReference type="Proteomes" id="UP000463388"/>
    </source>
</evidence>
<dbReference type="NCBIfam" id="TIGR02452">
    <property type="entry name" value="TIGR02452 family protein"/>
    <property type="match status" value="1"/>
</dbReference>
<dbReference type="OrthoDB" id="9806181at2"/>
<dbReference type="InterPro" id="IPR019261">
    <property type="entry name" value="PARG_cat_microbial"/>
</dbReference>
<dbReference type="PANTHER" id="PTHR35596">
    <property type="entry name" value="DUF2263 DOMAIN-CONTAINING PROTEIN"/>
    <property type="match status" value="1"/>
</dbReference>
<protein>
    <submittedName>
        <fullName evidence="3">TIGR02452 family protein</fullName>
    </submittedName>
</protein>
<gene>
    <name evidence="3" type="ORF">GKZ27_05490</name>
</gene>
<dbReference type="RefSeq" id="WP_160345702.1">
    <property type="nucleotide sequence ID" value="NZ_WSRR01000009.1"/>
</dbReference>
<comment type="caution">
    <text evidence="3">The sequence shown here is derived from an EMBL/GenBank/DDBJ whole genome shotgun (WGS) entry which is preliminary data.</text>
</comment>
<keyword evidence="4" id="KW-1185">Reference proteome</keyword>
<dbReference type="InterPro" id="IPR012664">
    <property type="entry name" value="CHP02452"/>
</dbReference>
<dbReference type="PANTHER" id="PTHR35596:SF1">
    <property type="entry name" value="MICROBIAL-TYPE PARG CATALYTIC DOMAIN-CONTAINING PROTEIN"/>
    <property type="match status" value="1"/>
</dbReference>
<dbReference type="InterPro" id="IPR043472">
    <property type="entry name" value="Macro_dom-like"/>
</dbReference>
<dbReference type="Pfam" id="PF10021">
    <property type="entry name" value="PARG_cat_microb"/>
    <property type="match status" value="1"/>
</dbReference>
<feature type="region of interest" description="Disordered" evidence="1">
    <location>
        <begin position="1"/>
        <end position="28"/>
    </location>
</feature>
<sequence length="302" mass="33183">MADFSERTAGRRPSRDEAREERRREAARHTGLMRAAFAAETAETLEGARIYEEGEGRALPLPEPMAEVTETRVVTSFAPEALYHHGAGKCVVVDPAAFTRPGGAYEDGAFGPEQILCAESNLYPVLQGIADEYHRKNRDYRRGSLFTDRAAYLPAVLFSRGGDVRRADVIALPEPVRGYALENHRSERECDKALADRIETILRIAAANGAETLVVGAFGCGRNGYEPAQVIELFRVWIAEHPGSIARIVFAVPRLHADAFRAVFGAAEPERPVAVSAAAEDDSHGEDEDWRDVELPEGITLR</sequence>
<dbReference type="Proteomes" id="UP000463388">
    <property type="component" value="Unassembled WGS sequence"/>
</dbReference>
<organism evidence="3 4">
    <name type="scientific">Adlercreutzia mucosicola</name>
    <dbReference type="NCBI Taxonomy" id="580026"/>
    <lineage>
        <taxon>Bacteria</taxon>
        <taxon>Bacillati</taxon>
        <taxon>Actinomycetota</taxon>
        <taxon>Coriobacteriia</taxon>
        <taxon>Eggerthellales</taxon>
        <taxon>Eggerthellaceae</taxon>
        <taxon>Adlercreutzia</taxon>
    </lineage>
</organism>
<evidence type="ECO:0000256" key="1">
    <source>
        <dbReference type="SAM" id="MobiDB-lite"/>
    </source>
</evidence>
<dbReference type="Gene3D" id="3.40.220.10">
    <property type="entry name" value="Leucine Aminopeptidase, subunit E, domain 1"/>
    <property type="match status" value="1"/>
</dbReference>